<dbReference type="InterPro" id="IPR011127">
    <property type="entry name" value="Dala_Dala_lig_N"/>
</dbReference>
<evidence type="ECO:0000256" key="13">
    <source>
        <dbReference type="ARBA" id="ARBA00047614"/>
    </source>
</evidence>
<evidence type="ECO:0000256" key="17">
    <source>
        <dbReference type="PROSITE-ProRule" id="PRU00409"/>
    </source>
</evidence>
<dbReference type="PROSITE" id="PS50975">
    <property type="entry name" value="ATP_GRASP"/>
    <property type="match status" value="1"/>
</dbReference>
<evidence type="ECO:0000256" key="9">
    <source>
        <dbReference type="ARBA" id="ARBA00022840"/>
    </source>
</evidence>
<dbReference type="PATRIC" id="fig|946483.4.peg.886"/>
<dbReference type="GO" id="GO:0005524">
    <property type="term" value="F:ATP binding"/>
    <property type="evidence" value="ECO:0007669"/>
    <property type="project" value="UniProtKB-UniRule"/>
</dbReference>
<comment type="catalytic activity">
    <reaction evidence="13 14">
        <text>2 D-alanine + ATP = D-alanyl-D-alanine + ADP + phosphate + H(+)</text>
        <dbReference type="Rhea" id="RHEA:11224"/>
        <dbReference type="ChEBI" id="CHEBI:15378"/>
        <dbReference type="ChEBI" id="CHEBI:30616"/>
        <dbReference type="ChEBI" id="CHEBI:43474"/>
        <dbReference type="ChEBI" id="CHEBI:57416"/>
        <dbReference type="ChEBI" id="CHEBI:57822"/>
        <dbReference type="ChEBI" id="CHEBI:456216"/>
        <dbReference type="EC" id="6.3.2.4"/>
    </reaction>
</comment>
<keyword evidence="16" id="KW-0464">Manganese</keyword>
<evidence type="ECO:0000256" key="8">
    <source>
        <dbReference type="ARBA" id="ARBA00022741"/>
    </source>
</evidence>
<comment type="cofactor">
    <cofactor evidence="16">
        <name>Mg(2+)</name>
        <dbReference type="ChEBI" id="CHEBI:18420"/>
    </cofactor>
    <cofactor evidence="16">
        <name>Mn(2+)</name>
        <dbReference type="ChEBI" id="CHEBI:29035"/>
    </cofactor>
    <text evidence="16">Binds 2 magnesium or manganese ions per subunit.</text>
</comment>
<evidence type="ECO:0000259" key="18">
    <source>
        <dbReference type="PROSITE" id="PS50975"/>
    </source>
</evidence>
<evidence type="ECO:0000256" key="6">
    <source>
        <dbReference type="ARBA" id="ARBA00022490"/>
    </source>
</evidence>
<evidence type="ECO:0000256" key="1">
    <source>
        <dbReference type="ARBA" id="ARBA00001936"/>
    </source>
</evidence>
<dbReference type="HOGENOM" id="CLU_039268_1_2_4"/>
<dbReference type="SMART" id="SM01209">
    <property type="entry name" value="GARS_A"/>
    <property type="match status" value="1"/>
</dbReference>
<dbReference type="GO" id="GO:0009252">
    <property type="term" value="P:peptidoglycan biosynthetic process"/>
    <property type="evidence" value="ECO:0007669"/>
    <property type="project" value="UniProtKB-UniRule"/>
</dbReference>
<keyword evidence="7 14" id="KW-0436">Ligase</keyword>
<dbReference type="GO" id="GO:0071555">
    <property type="term" value="P:cell wall organization"/>
    <property type="evidence" value="ECO:0007669"/>
    <property type="project" value="UniProtKB-KW"/>
</dbReference>
<evidence type="ECO:0000313" key="19">
    <source>
        <dbReference type="EMBL" id="AGX86988.1"/>
    </source>
</evidence>
<feature type="active site" evidence="15">
    <location>
        <position position="35"/>
    </location>
</feature>
<evidence type="ECO:0000256" key="15">
    <source>
        <dbReference type="PIRSR" id="PIRSR039102-1"/>
    </source>
</evidence>
<gene>
    <name evidence="14 19" type="primary">ddl</name>
    <name evidence="19" type="ORF">Cenrod_0885</name>
</gene>
<dbReference type="KEGG" id="cbx:Cenrod_0885"/>
<evidence type="ECO:0000256" key="14">
    <source>
        <dbReference type="HAMAP-Rule" id="MF_00047"/>
    </source>
</evidence>
<feature type="domain" description="ATP-grasp" evidence="18">
    <location>
        <begin position="121"/>
        <end position="319"/>
    </location>
</feature>
<dbReference type="EC" id="6.3.2.4" evidence="5 14"/>
<dbReference type="AlphaFoldDB" id="U5N9S1"/>
<accession>U5N9S1</accession>
<dbReference type="GO" id="GO:0008360">
    <property type="term" value="P:regulation of cell shape"/>
    <property type="evidence" value="ECO:0007669"/>
    <property type="project" value="UniProtKB-KW"/>
</dbReference>
<keyword evidence="6 14" id="KW-0963">Cytoplasm</keyword>
<dbReference type="NCBIfam" id="NF002378">
    <property type="entry name" value="PRK01372.1"/>
    <property type="match status" value="1"/>
</dbReference>
<dbReference type="InterPro" id="IPR016185">
    <property type="entry name" value="PreATP-grasp_dom_sf"/>
</dbReference>
<organism evidence="19 20">
    <name type="scientific">Candidatus Symbiobacter mobilis CR</name>
    <dbReference type="NCBI Taxonomy" id="946483"/>
    <lineage>
        <taxon>Bacteria</taxon>
        <taxon>Pseudomonadati</taxon>
        <taxon>Pseudomonadota</taxon>
        <taxon>Betaproteobacteria</taxon>
        <taxon>Burkholderiales</taxon>
        <taxon>Comamonadaceae</taxon>
    </lineage>
</organism>
<dbReference type="Gene3D" id="3.30.470.20">
    <property type="entry name" value="ATP-grasp fold, B domain"/>
    <property type="match status" value="1"/>
</dbReference>
<feature type="binding site" evidence="16">
    <location>
        <position position="288"/>
    </location>
    <ligand>
        <name>Mg(2+)</name>
        <dbReference type="ChEBI" id="CHEBI:18420"/>
        <label>2</label>
    </ligand>
</feature>
<dbReference type="InterPro" id="IPR000291">
    <property type="entry name" value="D-Ala_lig_Van_CS"/>
</dbReference>
<evidence type="ECO:0000256" key="2">
    <source>
        <dbReference type="ARBA" id="ARBA00003921"/>
    </source>
</evidence>
<comment type="pathway">
    <text evidence="14">Cell wall biogenesis; peptidoglycan biosynthesis.</text>
</comment>
<dbReference type="Gene3D" id="3.30.1490.20">
    <property type="entry name" value="ATP-grasp fold, A domain"/>
    <property type="match status" value="1"/>
</dbReference>
<comment type="subcellular location">
    <subcellularLocation>
        <location evidence="3 14">Cytoplasm</location>
    </subcellularLocation>
</comment>
<dbReference type="InterPro" id="IPR011095">
    <property type="entry name" value="Dala_Dala_lig_C"/>
</dbReference>
<keyword evidence="16" id="KW-0460">Magnesium</keyword>
<dbReference type="GO" id="GO:0008716">
    <property type="term" value="F:D-alanine-D-alanine ligase activity"/>
    <property type="evidence" value="ECO:0007669"/>
    <property type="project" value="UniProtKB-UniRule"/>
</dbReference>
<keyword evidence="9 17" id="KW-0067">ATP-binding</keyword>
<dbReference type="PROSITE" id="PS00843">
    <property type="entry name" value="DALA_DALA_LIGASE_1"/>
    <property type="match status" value="1"/>
</dbReference>
<sequence length="327" mass="34364">MNSTLLPGPAAMPTAPAQAQDGGKVAVLFGGTSGEREISILSGTAVLQALQAQGVDAIAFDPAYQPLTELRTLGVCRCFIALHGRGGEDGTVQGALELLGIPYTGSGVLASSIAMHKGVTKQLWRGAGLPTPDWRIALREEEALQALDALGLPMVVKPCREGSSLGVTIVRDPAECAAAYRLAAQRDGEVLCERFVDGDELTVAILDGAEGPQALPVLRIVAEDACYDYQNKYFNDTTRYCMDVPAALAQSVQERALGAYAALRCRGWARADVMVDRATQAPLLLEMNTSPGMTSHSLVPMAARAVGMEYGALCMQVLGCATLDGAP</sequence>
<dbReference type="STRING" id="946483.Cenrod_0885"/>
<dbReference type="PIRSF" id="PIRSF039102">
    <property type="entry name" value="Ddl/VanB"/>
    <property type="match status" value="1"/>
</dbReference>
<comment type="function">
    <text evidence="2 14">Cell wall formation.</text>
</comment>
<reference evidence="19 20" key="1">
    <citation type="journal article" date="2013" name="Genome Biol.">
        <title>Genomic analysis reveals key aspects of prokaryotic symbiosis in the phototrophic consortium "Chlorochromatium aggregatum".</title>
        <authorList>
            <person name="Liu Z."/>
            <person name="Muller J."/>
            <person name="Li T."/>
            <person name="Alvey R.M."/>
            <person name="Vogl K."/>
            <person name="Frigaard N.U."/>
            <person name="Rockwell N.C."/>
            <person name="Boyd E.S."/>
            <person name="Tomsho L.P."/>
            <person name="Schuster S.C."/>
            <person name="Henke P."/>
            <person name="Rohde M."/>
            <person name="Overmann J."/>
            <person name="Bryant D.A."/>
        </authorList>
    </citation>
    <scope>NUCLEOTIDE SEQUENCE [LARGE SCALE GENOMIC DNA]</scope>
    <source>
        <strain evidence="19">CR</strain>
    </source>
</reference>
<feature type="binding site" evidence="16">
    <location>
        <position position="272"/>
    </location>
    <ligand>
        <name>Mg(2+)</name>
        <dbReference type="ChEBI" id="CHEBI:18420"/>
        <label>1</label>
    </ligand>
</feature>
<keyword evidence="11 14" id="KW-0573">Peptidoglycan synthesis</keyword>
<dbReference type="PANTHER" id="PTHR23132:SF23">
    <property type="entry name" value="D-ALANINE--D-ALANINE LIGASE B"/>
    <property type="match status" value="1"/>
</dbReference>
<dbReference type="Gene3D" id="3.40.50.20">
    <property type="match status" value="1"/>
</dbReference>
<dbReference type="PANTHER" id="PTHR23132">
    <property type="entry name" value="D-ALANINE--D-ALANINE LIGASE"/>
    <property type="match status" value="1"/>
</dbReference>
<feature type="binding site" evidence="16">
    <location>
        <position position="286"/>
    </location>
    <ligand>
        <name>Mg(2+)</name>
        <dbReference type="ChEBI" id="CHEBI:18420"/>
        <label>1</label>
    </ligand>
</feature>
<evidence type="ECO:0000313" key="20">
    <source>
        <dbReference type="Proteomes" id="UP000017184"/>
    </source>
</evidence>
<name>U5N9S1_9BURK</name>
<dbReference type="NCBIfam" id="TIGR01205">
    <property type="entry name" value="D_ala_D_alaTIGR"/>
    <property type="match status" value="1"/>
</dbReference>
<dbReference type="HAMAP" id="MF_00047">
    <property type="entry name" value="Dala_Dala_lig"/>
    <property type="match status" value="1"/>
</dbReference>
<dbReference type="eggNOG" id="COG1181">
    <property type="taxonomic scope" value="Bacteria"/>
</dbReference>
<comment type="similarity">
    <text evidence="4 14">Belongs to the D-alanine--D-alanine ligase family.</text>
</comment>
<evidence type="ECO:0000256" key="10">
    <source>
        <dbReference type="ARBA" id="ARBA00022960"/>
    </source>
</evidence>
<evidence type="ECO:0000256" key="3">
    <source>
        <dbReference type="ARBA" id="ARBA00004496"/>
    </source>
</evidence>
<evidence type="ECO:0000256" key="5">
    <source>
        <dbReference type="ARBA" id="ARBA00012216"/>
    </source>
</evidence>
<keyword evidence="16" id="KW-0479">Metal-binding</keyword>
<dbReference type="Pfam" id="PF01820">
    <property type="entry name" value="Dala_Dala_lig_N"/>
    <property type="match status" value="1"/>
</dbReference>
<evidence type="ECO:0000256" key="7">
    <source>
        <dbReference type="ARBA" id="ARBA00022598"/>
    </source>
</evidence>
<dbReference type="InterPro" id="IPR011761">
    <property type="entry name" value="ATP-grasp"/>
</dbReference>
<evidence type="ECO:0000256" key="16">
    <source>
        <dbReference type="PIRSR" id="PIRSR039102-3"/>
    </source>
</evidence>
<feature type="active site" evidence="15">
    <location>
        <position position="297"/>
    </location>
</feature>
<evidence type="ECO:0000256" key="12">
    <source>
        <dbReference type="ARBA" id="ARBA00023316"/>
    </source>
</evidence>
<dbReference type="InterPro" id="IPR013815">
    <property type="entry name" value="ATP_grasp_subdomain_1"/>
</dbReference>
<proteinExistence type="inferred from homology"/>
<keyword evidence="10 14" id="KW-0133">Cell shape</keyword>
<keyword evidence="8 17" id="KW-0547">Nucleotide-binding</keyword>
<dbReference type="InterPro" id="IPR005905">
    <property type="entry name" value="D_ala_D_ala"/>
</dbReference>
<dbReference type="UniPathway" id="UPA00219"/>
<keyword evidence="20" id="KW-1185">Reference proteome</keyword>
<comment type="cofactor">
    <cofactor evidence="1">
        <name>Mn(2+)</name>
        <dbReference type="ChEBI" id="CHEBI:29035"/>
    </cofactor>
</comment>
<dbReference type="Pfam" id="PF07478">
    <property type="entry name" value="Dala_Dala_lig_C"/>
    <property type="match status" value="1"/>
</dbReference>
<dbReference type="EMBL" id="CP004885">
    <property type="protein sequence ID" value="AGX86988.1"/>
    <property type="molecule type" value="Genomic_DNA"/>
</dbReference>
<dbReference type="GO" id="GO:0005829">
    <property type="term" value="C:cytosol"/>
    <property type="evidence" value="ECO:0007669"/>
    <property type="project" value="TreeGrafter"/>
</dbReference>
<feature type="active site" evidence="15">
    <location>
        <position position="163"/>
    </location>
</feature>
<feature type="binding site" evidence="16">
    <location>
        <position position="286"/>
    </location>
    <ligand>
        <name>Mg(2+)</name>
        <dbReference type="ChEBI" id="CHEBI:18420"/>
        <label>2</label>
    </ligand>
</feature>
<keyword evidence="12 14" id="KW-0961">Cell wall biogenesis/degradation</keyword>
<dbReference type="GO" id="GO:0046872">
    <property type="term" value="F:metal ion binding"/>
    <property type="evidence" value="ECO:0007669"/>
    <property type="project" value="UniProtKB-KW"/>
</dbReference>
<protein>
    <recommendedName>
        <fullName evidence="5 14">D-alanine--D-alanine ligase</fullName>
        <ecNumber evidence="5 14">6.3.2.4</ecNumber>
    </recommendedName>
    <alternativeName>
        <fullName evidence="14">D-Ala-D-Ala ligase</fullName>
    </alternativeName>
    <alternativeName>
        <fullName evidence="14">D-alanylalanine synthetase</fullName>
    </alternativeName>
</protein>
<evidence type="ECO:0000256" key="4">
    <source>
        <dbReference type="ARBA" id="ARBA00010871"/>
    </source>
</evidence>
<dbReference type="PROSITE" id="PS00844">
    <property type="entry name" value="DALA_DALA_LIGASE_2"/>
    <property type="match status" value="1"/>
</dbReference>
<evidence type="ECO:0000256" key="11">
    <source>
        <dbReference type="ARBA" id="ARBA00022984"/>
    </source>
</evidence>
<dbReference type="SUPFAM" id="SSF56059">
    <property type="entry name" value="Glutathione synthetase ATP-binding domain-like"/>
    <property type="match status" value="1"/>
</dbReference>
<dbReference type="Proteomes" id="UP000017184">
    <property type="component" value="Chromosome"/>
</dbReference>
<dbReference type="SUPFAM" id="SSF52440">
    <property type="entry name" value="PreATP-grasp domain"/>
    <property type="match status" value="1"/>
</dbReference>